<feature type="region of interest" description="Disordered" evidence="11">
    <location>
        <begin position="723"/>
        <end position="749"/>
    </location>
</feature>
<feature type="transmembrane region" description="Helical" evidence="10">
    <location>
        <begin position="74"/>
        <end position="92"/>
    </location>
</feature>
<comment type="subcellular location">
    <subcellularLocation>
        <location evidence="2 10">Cell membrane</location>
        <topology evidence="2 10">Multi-pass membrane protein</topology>
    </subcellularLocation>
</comment>
<feature type="transmembrane region" description="Helical" evidence="10">
    <location>
        <begin position="625"/>
        <end position="648"/>
    </location>
</feature>
<dbReference type="GO" id="GO:0005886">
    <property type="term" value="C:plasma membrane"/>
    <property type="evidence" value="ECO:0007669"/>
    <property type="project" value="UniProtKB-SubCell"/>
</dbReference>
<keyword evidence="5 10" id="KW-0812">Transmembrane</keyword>
<dbReference type="STRING" id="342668.A0A1B8GM08"/>
<organism evidence="12 13">
    <name type="scientific">Pseudogymnoascus verrucosus</name>
    <dbReference type="NCBI Taxonomy" id="342668"/>
    <lineage>
        <taxon>Eukaryota</taxon>
        <taxon>Fungi</taxon>
        <taxon>Dikarya</taxon>
        <taxon>Ascomycota</taxon>
        <taxon>Pezizomycotina</taxon>
        <taxon>Leotiomycetes</taxon>
        <taxon>Thelebolales</taxon>
        <taxon>Thelebolaceae</taxon>
        <taxon>Pseudogymnoascus</taxon>
    </lineage>
</organism>
<evidence type="ECO:0000256" key="8">
    <source>
        <dbReference type="ARBA" id="ARBA00023136"/>
    </source>
</evidence>
<feature type="transmembrane region" description="Helical" evidence="10">
    <location>
        <begin position="343"/>
        <end position="361"/>
    </location>
</feature>
<dbReference type="RefSeq" id="XP_018130603.2">
    <property type="nucleotide sequence ID" value="XM_018274895.2"/>
</dbReference>
<name>A0A1B8GM08_9PEZI</name>
<evidence type="ECO:0000313" key="12">
    <source>
        <dbReference type="EMBL" id="OBT96870.2"/>
    </source>
</evidence>
<proteinExistence type="inferred from homology"/>
<gene>
    <name evidence="12" type="primary">PRM1</name>
    <name evidence="12" type="ORF">VE01_05431</name>
</gene>
<evidence type="ECO:0000256" key="3">
    <source>
        <dbReference type="ARBA" id="ARBA00010780"/>
    </source>
</evidence>
<keyword evidence="13" id="KW-1185">Reference proteome</keyword>
<keyword evidence="6 10" id="KW-0184">Conjugation</keyword>
<dbReference type="PANTHER" id="PTHR31030">
    <property type="entry name" value="PLASMA MEMBRANE FUSION PROTEIN PRM1"/>
    <property type="match status" value="1"/>
</dbReference>
<feature type="transmembrane region" description="Helical" evidence="10">
    <location>
        <begin position="415"/>
        <end position="440"/>
    </location>
</feature>
<comment type="similarity">
    <text evidence="3 10">Belongs to the PRM1 family.</text>
</comment>
<protein>
    <recommendedName>
        <fullName evidence="10">Plasma membrane fusion protein PRM1</fullName>
    </recommendedName>
</protein>
<accession>A0A1B8GM08</accession>
<dbReference type="GO" id="GO:0043332">
    <property type="term" value="C:mating projection tip"/>
    <property type="evidence" value="ECO:0007669"/>
    <property type="project" value="UniProtKB-UniRule"/>
</dbReference>
<reference evidence="13" key="2">
    <citation type="journal article" date="2018" name="Nat. Commun.">
        <title>Extreme sensitivity to ultraviolet light in the fungal pathogen causing white-nose syndrome of bats.</title>
        <authorList>
            <person name="Palmer J.M."/>
            <person name="Drees K.P."/>
            <person name="Foster J.T."/>
            <person name="Lindner D.L."/>
        </authorList>
    </citation>
    <scope>NUCLEOTIDE SEQUENCE [LARGE SCALE GENOMIC DNA]</scope>
    <source>
        <strain evidence="13">UAMH 10579</strain>
    </source>
</reference>
<dbReference type="PANTHER" id="PTHR31030:SF1">
    <property type="entry name" value="PLASMA MEMBRANE FUSION PROTEIN PRM1"/>
    <property type="match status" value="1"/>
</dbReference>
<evidence type="ECO:0000256" key="11">
    <source>
        <dbReference type="SAM" id="MobiDB-lite"/>
    </source>
</evidence>
<dbReference type="EMBL" id="KV460225">
    <property type="protein sequence ID" value="OBT96870.2"/>
    <property type="molecule type" value="Genomic_DNA"/>
</dbReference>
<evidence type="ECO:0000313" key="13">
    <source>
        <dbReference type="Proteomes" id="UP000091956"/>
    </source>
</evidence>
<keyword evidence="7 10" id="KW-1133">Transmembrane helix</keyword>
<evidence type="ECO:0000256" key="6">
    <source>
        <dbReference type="ARBA" id="ARBA00022971"/>
    </source>
</evidence>
<reference evidence="12 13" key="1">
    <citation type="submission" date="2016-03" db="EMBL/GenBank/DDBJ databases">
        <title>Comparative genomics of Pseudogymnoascus destructans, the fungus causing white-nose syndrome of bats.</title>
        <authorList>
            <person name="Palmer J.M."/>
            <person name="Drees K.P."/>
            <person name="Foster J.T."/>
            <person name="Lindner D.L."/>
        </authorList>
    </citation>
    <scope>NUCLEOTIDE SEQUENCE [LARGE SCALE GENOMIC DNA]</scope>
    <source>
        <strain evidence="12 13">UAMH 10579</strain>
    </source>
</reference>
<comment type="caution">
    <text evidence="10">Lacks conserved residue(s) required for the propagation of feature annotation.</text>
</comment>
<keyword evidence="4 10" id="KW-1003">Cell membrane</keyword>
<keyword evidence="8 10" id="KW-0472">Membrane</keyword>
<evidence type="ECO:0000256" key="1">
    <source>
        <dbReference type="ARBA" id="ARBA00002512"/>
    </source>
</evidence>
<evidence type="ECO:0000256" key="2">
    <source>
        <dbReference type="ARBA" id="ARBA00004651"/>
    </source>
</evidence>
<feature type="transmembrane region" description="Helical" evidence="10">
    <location>
        <begin position="169"/>
        <end position="188"/>
    </location>
</feature>
<dbReference type="Proteomes" id="UP000091956">
    <property type="component" value="Unassembled WGS sequence"/>
</dbReference>
<evidence type="ECO:0000256" key="9">
    <source>
        <dbReference type="ARBA" id="ARBA00023180"/>
    </source>
</evidence>
<evidence type="ECO:0000256" key="10">
    <source>
        <dbReference type="RuleBase" id="RU366035"/>
    </source>
</evidence>
<evidence type="ECO:0000256" key="7">
    <source>
        <dbReference type="ARBA" id="ARBA00022989"/>
    </source>
</evidence>
<dbReference type="GO" id="GO:0032220">
    <property type="term" value="P:plasma membrane fusion involved in cytogamy"/>
    <property type="evidence" value="ECO:0007669"/>
    <property type="project" value="TreeGrafter"/>
</dbReference>
<feature type="transmembrane region" description="Helical" evidence="10">
    <location>
        <begin position="143"/>
        <end position="162"/>
    </location>
</feature>
<sequence>MSTLAGLRNIMAHVHMPPSKADSFPPLPGNLDARHHDLQGEYARDGNGNIASDAQYTPYLGLRARLSQVWINKWTILLLLVLARVLLAIQGLDNNIASAKAKALSACTSVENVGSAMASMPHYMSGGVNAMAASGVTRAVNGLMSMLMLAITGVEEIVLFIINMMTSTYICLITLVVGGALHAALEVIDKAGQFLNKTLATVTGEITDGINGFQSNMNSFLKDIAGVTGLFGGESSPPTIDLTSEMNKLKSINFNAANLDTNVKALDAKIPDFSEVHNFTNNLIRTPFEEIKKLINASTIGYTFDKSVFPVAQKEALTFCSDNNGINDFFNGLSKTAHVARQAFIGVVVALAIIACVPMAYREIRRWRITKQRALLIQKQAFDPMDVMYLAARPYTSTAGIKVASKMKTTKKQVLTRWFVAYITTIPALFVLLLAFAGFFSCLCQYILVRTIEKEVPALTNQVGDFSQNVVLALNNASEQWAVGANGVITSTNTKINTDVFGWVTTSTTAVNNTLNVFVDMVDTLLNDTFGGTILYTPIQETLNCLLLLKIQGIEKGLTWVHDNAHVAFPPFDKDVFSLGAAASLSGEPDQESFLASPGSSASDDISGAVQHVVDFMYKTIREEAIIATVLFAVYFLIVLIGASRLIVGMMSRDKTRAEGGGVPADSPPYEEREVRPAEFGAFGGEVETPFPRDNENQGGPWMAGAMGGGEQMEKVGHVGHGAQRSVGEASTGGHGRTSSYGFVGEKTG</sequence>
<dbReference type="AlphaFoldDB" id="A0A1B8GM08"/>
<keyword evidence="9" id="KW-0325">Glycoprotein</keyword>
<dbReference type="GeneID" id="28838817"/>
<dbReference type="InterPro" id="IPR026777">
    <property type="entry name" value="PRM1"/>
</dbReference>
<evidence type="ECO:0000256" key="5">
    <source>
        <dbReference type="ARBA" id="ARBA00022692"/>
    </source>
</evidence>
<comment type="function">
    <text evidence="1 10">Involved in cell fusion during mating by stabilizing the plasma membrane fusion event.</text>
</comment>
<evidence type="ECO:0000256" key="4">
    <source>
        <dbReference type="ARBA" id="ARBA00022475"/>
    </source>
</evidence>